<comment type="caution">
    <text evidence="1">The sequence shown here is derived from an EMBL/GenBank/DDBJ whole genome shotgun (WGS) entry which is preliminary data.</text>
</comment>
<evidence type="ECO:0000313" key="1">
    <source>
        <dbReference type="EMBL" id="EMA51298.1"/>
    </source>
</evidence>
<dbReference type="RefSeq" id="WP_005043764.1">
    <property type="nucleotide sequence ID" value="NZ_AOME01000068.1"/>
</dbReference>
<dbReference type="SUPFAM" id="SSF46689">
    <property type="entry name" value="Homeodomain-like"/>
    <property type="match status" value="1"/>
</dbReference>
<dbReference type="InterPro" id="IPR047655">
    <property type="entry name" value="Transpos_IS630-like"/>
</dbReference>
<gene>
    <name evidence="1" type="ORF">C450_12510</name>
</gene>
<dbReference type="EMBL" id="AOME01000068">
    <property type="protein sequence ID" value="EMA51298.1"/>
    <property type="molecule type" value="Genomic_DNA"/>
</dbReference>
<organism evidence="1 2">
    <name type="scientific">Halococcus salifodinae DSM 8989</name>
    <dbReference type="NCBI Taxonomy" id="1227456"/>
    <lineage>
        <taxon>Archaea</taxon>
        <taxon>Methanobacteriati</taxon>
        <taxon>Methanobacteriota</taxon>
        <taxon>Stenosarchaea group</taxon>
        <taxon>Halobacteria</taxon>
        <taxon>Halobacteriales</taxon>
        <taxon>Halococcaceae</taxon>
        <taxon>Halococcus</taxon>
    </lineage>
</organism>
<dbReference type="NCBIfam" id="NF033545">
    <property type="entry name" value="transpos_IS630"/>
    <property type="match status" value="1"/>
</dbReference>
<dbReference type="Pfam" id="PF13565">
    <property type="entry name" value="HTH_32"/>
    <property type="match status" value="1"/>
</dbReference>
<proteinExistence type="predicted"/>
<dbReference type="InterPro" id="IPR009057">
    <property type="entry name" value="Homeodomain-like_sf"/>
</dbReference>
<sequence length="166" mass="18748">MKNNRRGLLVRHLSGDELDRAIADAQKADETRLVRRLCYVKNLYAGDTHEEAGDRVGISRSTTRRWARAWNEAGVEGLRPGFGGGRPPKLTNEQFDELCDILEEGQPWTPRAIHALIEDRYGVTYHPAHLSRKLRAAGMNYAKPRPMDPDDPIVLGFFRRSVATAI</sequence>
<name>M0N172_9EURY</name>
<protein>
    <submittedName>
        <fullName evidence="1">Transposase</fullName>
    </submittedName>
</protein>
<keyword evidence="2" id="KW-1185">Reference proteome</keyword>
<dbReference type="AlphaFoldDB" id="M0N172"/>
<evidence type="ECO:0000313" key="2">
    <source>
        <dbReference type="Proteomes" id="UP000011625"/>
    </source>
</evidence>
<reference evidence="1 2" key="1">
    <citation type="journal article" date="2014" name="PLoS Genet.">
        <title>Phylogenetically driven sequencing of extremely halophilic archaea reveals strategies for static and dynamic osmo-response.</title>
        <authorList>
            <person name="Becker E.A."/>
            <person name="Seitzer P.M."/>
            <person name="Tritt A."/>
            <person name="Larsen D."/>
            <person name="Krusor M."/>
            <person name="Yao A.I."/>
            <person name="Wu D."/>
            <person name="Madern D."/>
            <person name="Eisen J.A."/>
            <person name="Darling A.E."/>
            <person name="Facciotti M.T."/>
        </authorList>
    </citation>
    <scope>NUCLEOTIDE SEQUENCE [LARGE SCALE GENOMIC DNA]</scope>
    <source>
        <strain evidence="1 2">DSM 8989</strain>
    </source>
</reference>
<dbReference type="PATRIC" id="fig|1227456.3.peg.2530"/>
<dbReference type="Proteomes" id="UP000011625">
    <property type="component" value="Unassembled WGS sequence"/>
</dbReference>
<dbReference type="STRING" id="1227456.C450_12510"/>
<accession>M0N172</accession>